<name>A0A382FTV6_9ZZZZ</name>
<protein>
    <submittedName>
        <fullName evidence="1">Uncharacterized protein</fullName>
    </submittedName>
</protein>
<organism evidence="1">
    <name type="scientific">marine metagenome</name>
    <dbReference type="NCBI Taxonomy" id="408172"/>
    <lineage>
        <taxon>unclassified sequences</taxon>
        <taxon>metagenomes</taxon>
        <taxon>ecological metagenomes</taxon>
    </lineage>
</organism>
<proteinExistence type="predicted"/>
<reference evidence="1" key="1">
    <citation type="submission" date="2018-05" db="EMBL/GenBank/DDBJ databases">
        <authorList>
            <person name="Lanie J.A."/>
            <person name="Ng W.-L."/>
            <person name="Kazmierczak K.M."/>
            <person name="Andrzejewski T.M."/>
            <person name="Davidsen T.M."/>
            <person name="Wayne K.J."/>
            <person name="Tettelin H."/>
            <person name="Glass J.I."/>
            <person name="Rusch D."/>
            <person name="Podicherti R."/>
            <person name="Tsui H.-C.T."/>
            <person name="Winkler M.E."/>
        </authorList>
    </citation>
    <scope>NUCLEOTIDE SEQUENCE</scope>
</reference>
<gene>
    <name evidence="1" type="ORF">METZ01_LOCUS219362</name>
</gene>
<dbReference type="AlphaFoldDB" id="A0A382FTV6"/>
<accession>A0A382FTV6</accession>
<evidence type="ECO:0000313" key="1">
    <source>
        <dbReference type="EMBL" id="SVB66508.1"/>
    </source>
</evidence>
<dbReference type="EMBL" id="UINC01051859">
    <property type="protein sequence ID" value="SVB66508.1"/>
    <property type="molecule type" value="Genomic_DNA"/>
</dbReference>
<sequence>MVETATESLNAEYQPSAPLPVTLIEEFNIRKGSVEPPASAHCS</sequence>